<dbReference type="EMBL" id="BARS01057269">
    <property type="protein sequence ID" value="GAG49973.1"/>
    <property type="molecule type" value="Genomic_DNA"/>
</dbReference>
<accession>X0YNF1</accession>
<gene>
    <name evidence="1" type="ORF">S01H1_84032</name>
</gene>
<protein>
    <submittedName>
        <fullName evidence="1">Uncharacterized protein</fullName>
    </submittedName>
</protein>
<comment type="caution">
    <text evidence="1">The sequence shown here is derived from an EMBL/GenBank/DDBJ whole genome shotgun (WGS) entry which is preliminary data.</text>
</comment>
<name>X0YNF1_9ZZZZ</name>
<proteinExistence type="predicted"/>
<dbReference type="AlphaFoldDB" id="X0YNF1"/>
<feature type="non-terminal residue" evidence="1">
    <location>
        <position position="1"/>
    </location>
</feature>
<evidence type="ECO:0000313" key="1">
    <source>
        <dbReference type="EMBL" id="GAG49973.1"/>
    </source>
</evidence>
<reference evidence="1" key="1">
    <citation type="journal article" date="2014" name="Front. Microbiol.">
        <title>High frequency of phylogenetically diverse reductive dehalogenase-homologous genes in deep subseafloor sedimentary metagenomes.</title>
        <authorList>
            <person name="Kawai M."/>
            <person name="Futagami T."/>
            <person name="Toyoda A."/>
            <person name="Takaki Y."/>
            <person name="Nishi S."/>
            <person name="Hori S."/>
            <person name="Arai W."/>
            <person name="Tsubouchi T."/>
            <person name="Morono Y."/>
            <person name="Uchiyama I."/>
            <person name="Ito T."/>
            <person name="Fujiyama A."/>
            <person name="Inagaki F."/>
            <person name="Takami H."/>
        </authorList>
    </citation>
    <scope>NUCLEOTIDE SEQUENCE</scope>
    <source>
        <strain evidence="1">Expedition CK06-06</strain>
    </source>
</reference>
<organism evidence="1">
    <name type="scientific">marine sediment metagenome</name>
    <dbReference type="NCBI Taxonomy" id="412755"/>
    <lineage>
        <taxon>unclassified sequences</taxon>
        <taxon>metagenomes</taxon>
        <taxon>ecological metagenomes</taxon>
    </lineage>
</organism>
<sequence>PPADIRASMSVIADDAVAGLTYEVGIFVNGVQVGTGMTVNATSTEVGFALTESPHALQTNDIIDMRVRNIKDDTDVTLLDAQLVIR</sequence>